<dbReference type="SUPFAM" id="SSF69336">
    <property type="entry name" value="Alpha subunit of glutamate synthase, C-terminal domain"/>
    <property type="match status" value="1"/>
</dbReference>
<protein>
    <recommendedName>
        <fullName evidence="1">Glutamate synthase alpha subunit C-terminal domain-containing protein</fullName>
    </recommendedName>
</protein>
<dbReference type="PANTHER" id="PTHR39673:SF5">
    <property type="entry name" value="TUNGSTEN-CONTAINING FORMYLMETHANOFURAN DEHYDROGENASE 2 SUBUNIT C"/>
    <property type="match status" value="1"/>
</dbReference>
<accession>A0A2R8CF61</accession>
<sequence length="237" mass="24869">MSNAARQTDEIVIEVGQRHIREVNQDIMAACATGRPIRVVNTLSRHNLGVGLPDNVDITFEGSVGYYCGGLNTGANITIERNCGWAAGEGMAKGHITIGGYAGMSCGAAMIGGTIHVKGDAGPRVGVAMKGGNIVVEGKIGYQSGFMAHAGRIIALGGAGESCADALWQGEVWVAGGIDSLGVDVDVIEPTPEEVAEVDAILDPLGLVDSSRNWRKLVSGQRLWYFESRDASAWLMI</sequence>
<dbReference type="InterPro" id="IPR036485">
    <property type="entry name" value="Glu_synth_asu_C_sf"/>
</dbReference>
<reference evidence="3" key="1">
    <citation type="submission" date="2018-03" db="EMBL/GenBank/DDBJ databases">
        <authorList>
            <person name="Rodrigo-Torres L."/>
            <person name="Arahal R. D."/>
            <person name="Lucena T."/>
        </authorList>
    </citation>
    <scope>NUCLEOTIDE SEQUENCE [LARGE SCALE GENOMIC DNA]</scope>
    <source>
        <strain evidence="3">CECT 7615</strain>
    </source>
</reference>
<name>A0A2R8CF61_9RHOB</name>
<dbReference type="EMBL" id="ONZG01000014">
    <property type="protein sequence ID" value="SPJ30918.1"/>
    <property type="molecule type" value="Genomic_DNA"/>
</dbReference>
<organism evidence="2 3">
    <name type="scientific">Falsiruegeria mediterranea M17</name>
    <dbReference type="NCBI Taxonomy" id="1200281"/>
    <lineage>
        <taxon>Bacteria</taxon>
        <taxon>Pseudomonadati</taxon>
        <taxon>Pseudomonadota</taxon>
        <taxon>Alphaproteobacteria</taxon>
        <taxon>Rhodobacterales</taxon>
        <taxon>Roseobacteraceae</taxon>
        <taxon>Falsiruegeria</taxon>
    </lineage>
</organism>
<evidence type="ECO:0000313" key="2">
    <source>
        <dbReference type="EMBL" id="SPJ30918.1"/>
    </source>
</evidence>
<dbReference type="Pfam" id="PF01493">
    <property type="entry name" value="GXGXG"/>
    <property type="match status" value="1"/>
</dbReference>
<dbReference type="Proteomes" id="UP000244898">
    <property type="component" value="Unassembled WGS sequence"/>
</dbReference>
<evidence type="ECO:0000313" key="3">
    <source>
        <dbReference type="Proteomes" id="UP000244898"/>
    </source>
</evidence>
<dbReference type="RefSeq" id="WP_108791941.1">
    <property type="nucleotide sequence ID" value="NZ_ONZG01000014.1"/>
</dbReference>
<gene>
    <name evidence="2" type="ORF">TRM7615_04455</name>
</gene>
<dbReference type="Gene3D" id="2.160.20.60">
    <property type="entry name" value="Glutamate synthase, alpha subunit, C-terminal domain"/>
    <property type="match status" value="1"/>
</dbReference>
<evidence type="ECO:0000259" key="1">
    <source>
        <dbReference type="Pfam" id="PF01493"/>
    </source>
</evidence>
<dbReference type="InterPro" id="IPR002489">
    <property type="entry name" value="Glu_synth_asu_C"/>
</dbReference>
<dbReference type="PANTHER" id="PTHR39673">
    <property type="entry name" value="TUNGSTEN FORMYLMETHANOFURAN DEHYDROGENASE, SUBUNIT C (FWDC)"/>
    <property type="match status" value="1"/>
</dbReference>
<dbReference type="AlphaFoldDB" id="A0A2R8CF61"/>
<dbReference type="GO" id="GO:0016491">
    <property type="term" value="F:oxidoreductase activity"/>
    <property type="evidence" value="ECO:0007669"/>
    <property type="project" value="InterPro"/>
</dbReference>
<dbReference type="OrthoDB" id="287000at2"/>
<proteinExistence type="predicted"/>
<feature type="domain" description="Glutamate synthase alpha subunit C-terminal" evidence="1">
    <location>
        <begin position="20"/>
        <end position="175"/>
    </location>
</feature>
<keyword evidence="3" id="KW-1185">Reference proteome</keyword>
<dbReference type="CDD" id="cd00504">
    <property type="entry name" value="GXGXG"/>
    <property type="match status" value="1"/>
</dbReference>